<evidence type="ECO:0000256" key="6">
    <source>
        <dbReference type="SAM" id="MobiDB-lite"/>
    </source>
</evidence>
<dbReference type="InParanoid" id="A0A1Y2FZ87"/>
<evidence type="ECO:0000256" key="1">
    <source>
        <dbReference type="ARBA" id="ARBA00010086"/>
    </source>
</evidence>
<reference evidence="7 8" key="1">
    <citation type="submission" date="2016-07" db="EMBL/GenBank/DDBJ databases">
        <title>Pervasive Adenine N6-methylation of Active Genes in Fungi.</title>
        <authorList>
            <consortium name="DOE Joint Genome Institute"/>
            <person name="Mondo S.J."/>
            <person name="Dannebaum R.O."/>
            <person name="Kuo R.C."/>
            <person name="Labutti K."/>
            <person name="Haridas S."/>
            <person name="Kuo A."/>
            <person name="Salamov A."/>
            <person name="Ahrendt S.R."/>
            <person name="Lipzen A."/>
            <person name="Sullivan W."/>
            <person name="Andreopoulos W.B."/>
            <person name="Clum A."/>
            <person name="Lindquist E."/>
            <person name="Daum C."/>
            <person name="Ramamoorthy G.K."/>
            <person name="Gryganskyi A."/>
            <person name="Culley D."/>
            <person name="Magnuson J.K."/>
            <person name="James T.Y."/>
            <person name="O'Malley M.A."/>
            <person name="Stajich J.E."/>
            <person name="Spatafora J.W."/>
            <person name="Visel A."/>
            <person name="Grigoriev I.V."/>
        </authorList>
    </citation>
    <scope>NUCLEOTIDE SEQUENCE [LARGE SCALE GENOMIC DNA]</scope>
    <source>
        <strain evidence="7 8">62-1032</strain>
    </source>
</reference>
<accession>A0A1Y2FZ87</accession>
<dbReference type="STRING" id="106004.A0A1Y2FZ87"/>
<keyword evidence="3" id="KW-0489">Methyltransferase</keyword>
<evidence type="ECO:0000256" key="2">
    <source>
        <dbReference type="ARBA" id="ARBA00012003"/>
    </source>
</evidence>
<organism evidence="7 8">
    <name type="scientific">Leucosporidium creatinivorum</name>
    <dbReference type="NCBI Taxonomy" id="106004"/>
    <lineage>
        <taxon>Eukaryota</taxon>
        <taxon>Fungi</taxon>
        <taxon>Dikarya</taxon>
        <taxon>Basidiomycota</taxon>
        <taxon>Pucciniomycotina</taxon>
        <taxon>Microbotryomycetes</taxon>
        <taxon>Leucosporidiales</taxon>
        <taxon>Leucosporidium</taxon>
    </lineage>
</organism>
<dbReference type="OrthoDB" id="978at2759"/>
<dbReference type="EMBL" id="MCGR01000006">
    <property type="protein sequence ID" value="ORY89407.1"/>
    <property type="molecule type" value="Genomic_DNA"/>
</dbReference>
<dbReference type="AlphaFoldDB" id="A0A1Y2FZ87"/>
<dbReference type="PANTHER" id="PTHR12303:SF6">
    <property type="entry name" value="CARNOSINE N-METHYLTRANSFERASE"/>
    <property type="match status" value="1"/>
</dbReference>
<keyword evidence="5" id="KW-0949">S-adenosyl-L-methionine</keyword>
<dbReference type="EC" id="2.1.1.22" evidence="2"/>
<dbReference type="SMART" id="SM01296">
    <property type="entry name" value="N2227"/>
    <property type="match status" value="1"/>
</dbReference>
<dbReference type="GO" id="GO:0032259">
    <property type="term" value="P:methylation"/>
    <property type="evidence" value="ECO:0007669"/>
    <property type="project" value="UniProtKB-KW"/>
</dbReference>
<dbReference type="InterPro" id="IPR029063">
    <property type="entry name" value="SAM-dependent_MTases_sf"/>
</dbReference>
<keyword evidence="4" id="KW-0808">Transferase</keyword>
<dbReference type="SUPFAM" id="SSF53335">
    <property type="entry name" value="S-adenosyl-L-methionine-dependent methyltransferases"/>
    <property type="match status" value="1"/>
</dbReference>
<name>A0A1Y2FZ87_9BASI</name>
<dbReference type="Gene3D" id="3.40.50.150">
    <property type="entry name" value="Vaccinia Virus protein VP39"/>
    <property type="match status" value="1"/>
</dbReference>
<comment type="caution">
    <text evidence="7">The sequence shown here is derived from an EMBL/GenBank/DDBJ whole genome shotgun (WGS) entry which is preliminary data.</text>
</comment>
<dbReference type="PANTHER" id="PTHR12303">
    <property type="entry name" value="CARNOSINE N-METHYLTRANSFERASE"/>
    <property type="match status" value="1"/>
</dbReference>
<dbReference type="Pfam" id="PF07942">
    <property type="entry name" value="CARME"/>
    <property type="match status" value="1"/>
</dbReference>
<keyword evidence="8" id="KW-1185">Reference proteome</keyword>
<dbReference type="FunCoup" id="A0A1Y2FZ87">
    <property type="interactions" value="193"/>
</dbReference>
<feature type="region of interest" description="Disordered" evidence="6">
    <location>
        <begin position="1"/>
        <end position="62"/>
    </location>
</feature>
<comment type="similarity">
    <text evidence="1">Belongs to the carnosine N-methyltransferase family.</text>
</comment>
<gene>
    <name evidence="7" type="ORF">BCR35DRAFT_323943</name>
</gene>
<evidence type="ECO:0000313" key="7">
    <source>
        <dbReference type="EMBL" id="ORY89407.1"/>
    </source>
</evidence>
<evidence type="ECO:0000313" key="8">
    <source>
        <dbReference type="Proteomes" id="UP000193467"/>
    </source>
</evidence>
<evidence type="ECO:0000256" key="4">
    <source>
        <dbReference type="ARBA" id="ARBA00022679"/>
    </source>
</evidence>
<dbReference type="GO" id="GO:0030735">
    <property type="term" value="F:carnosine N-methyltransferase activity"/>
    <property type="evidence" value="ECO:0007669"/>
    <property type="project" value="UniProtKB-EC"/>
</dbReference>
<dbReference type="Proteomes" id="UP000193467">
    <property type="component" value="Unassembled WGS sequence"/>
</dbReference>
<dbReference type="InterPro" id="IPR012901">
    <property type="entry name" value="CARME"/>
</dbReference>
<evidence type="ECO:0000256" key="3">
    <source>
        <dbReference type="ARBA" id="ARBA00022603"/>
    </source>
</evidence>
<protein>
    <recommendedName>
        <fullName evidence="2">carnosine N-methyltransferase</fullName>
        <ecNumber evidence="2">2.1.1.22</ecNumber>
    </recommendedName>
</protein>
<sequence>MSHSHGHSHSHEGGHSHSHGSHSHQLPAPPPPYPSAHDDASSSSSSSDSSMDHDSRSSDKEDLHKATVVATFDSYLRQALSANQRRRGDFYSLPAEHRALLPGYSDLLNMVDERLVVNEVLVKAMVEQNVFPPSEDAALRAKAPSEAEHERLRSTLRQCVRDWSEIGKEERDTAYRPILDALEEQYKDLDLDQRAEIKILVPGAGLARLAWEVVRMGFSTQANEFSLYMLIASSLLLNNISHPNQFTLHPYLHSFSNFRNSTDLLAPVQIPDVLPSDVGETRGDFSFAAGDFLEVYRDEHGTYSTILTCFFLDTARNIVSYLLLIHQLLKEGGTWINLGPTLWHFENTEGASSVELTMEEVKRLAERVGFRIENEKEVQTCYTSNPRSLLRHEYTAAFWTATKL</sequence>
<proteinExistence type="inferred from homology"/>
<feature type="compositionally biased region" description="Basic and acidic residues" evidence="6">
    <location>
        <begin position="50"/>
        <end position="62"/>
    </location>
</feature>
<evidence type="ECO:0000256" key="5">
    <source>
        <dbReference type="ARBA" id="ARBA00022691"/>
    </source>
</evidence>